<dbReference type="SUPFAM" id="SSF55729">
    <property type="entry name" value="Acyl-CoA N-acyltransferases (Nat)"/>
    <property type="match status" value="1"/>
</dbReference>
<evidence type="ECO:0000256" key="1">
    <source>
        <dbReference type="ARBA" id="ARBA00022679"/>
    </source>
</evidence>
<dbReference type="AlphaFoldDB" id="A0A934VCI5"/>
<dbReference type="PANTHER" id="PTHR43877">
    <property type="entry name" value="AMINOALKYLPHOSPHONATE N-ACETYLTRANSFERASE-RELATED-RELATED"/>
    <property type="match status" value="1"/>
</dbReference>
<keyword evidence="5" id="KW-1185">Reference proteome</keyword>
<dbReference type="InterPro" id="IPR016181">
    <property type="entry name" value="Acyl_CoA_acyltransferase"/>
</dbReference>
<sequence length="141" mass="15953">MIQIRRATASDHPELARIFLSVRRETFDWCDPSSFALEDFSIQTTGEVIYLAHDADERILGFISVWEADGFVHHLYVVKERQGEGIGTSLLRSLHPWLPLPYRLKCLTANSAARGFYSKHGWQDIATGSDPLGDYALMELA</sequence>
<feature type="domain" description="N-acetyltransferase" evidence="3">
    <location>
        <begin position="2"/>
        <end position="141"/>
    </location>
</feature>
<dbReference type="RefSeq" id="WP_200353325.1">
    <property type="nucleotide sequence ID" value="NZ_BAABHZ010000002.1"/>
</dbReference>
<organism evidence="4 5">
    <name type="scientific">Luteolibacter yonseiensis</name>
    <dbReference type="NCBI Taxonomy" id="1144680"/>
    <lineage>
        <taxon>Bacteria</taxon>
        <taxon>Pseudomonadati</taxon>
        <taxon>Verrucomicrobiota</taxon>
        <taxon>Verrucomicrobiia</taxon>
        <taxon>Verrucomicrobiales</taxon>
        <taxon>Verrucomicrobiaceae</taxon>
        <taxon>Luteolibacter</taxon>
    </lineage>
</organism>
<dbReference type="EMBL" id="JAENIK010000013">
    <property type="protein sequence ID" value="MBK1818378.1"/>
    <property type="molecule type" value="Genomic_DNA"/>
</dbReference>
<dbReference type="InterPro" id="IPR000182">
    <property type="entry name" value="GNAT_dom"/>
</dbReference>
<accession>A0A934VCI5</accession>
<proteinExistence type="predicted"/>
<dbReference type="PANTHER" id="PTHR43877:SF2">
    <property type="entry name" value="AMINOALKYLPHOSPHONATE N-ACETYLTRANSFERASE-RELATED"/>
    <property type="match status" value="1"/>
</dbReference>
<dbReference type="InterPro" id="IPR050832">
    <property type="entry name" value="Bact_Acetyltransf"/>
</dbReference>
<gene>
    <name evidence="4" type="ORF">JIN84_22355</name>
</gene>
<evidence type="ECO:0000313" key="5">
    <source>
        <dbReference type="Proteomes" id="UP000600139"/>
    </source>
</evidence>
<keyword evidence="1" id="KW-0808">Transferase</keyword>
<evidence type="ECO:0000313" key="4">
    <source>
        <dbReference type="EMBL" id="MBK1818378.1"/>
    </source>
</evidence>
<dbReference type="GO" id="GO:0016747">
    <property type="term" value="F:acyltransferase activity, transferring groups other than amino-acyl groups"/>
    <property type="evidence" value="ECO:0007669"/>
    <property type="project" value="InterPro"/>
</dbReference>
<keyword evidence="2" id="KW-0012">Acyltransferase</keyword>
<reference evidence="4" key="1">
    <citation type="submission" date="2021-01" db="EMBL/GenBank/DDBJ databases">
        <title>Modified the classification status of verrucomicrobia.</title>
        <authorList>
            <person name="Feng X."/>
        </authorList>
    </citation>
    <scope>NUCLEOTIDE SEQUENCE</scope>
    <source>
        <strain evidence="4">JCM 18052</strain>
    </source>
</reference>
<dbReference type="PROSITE" id="PS51186">
    <property type="entry name" value="GNAT"/>
    <property type="match status" value="1"/>
</dbReference>
<name>A0A934VCI5_9BACT</name>
<comment type="caution">
    <text evidence="4">The sequence shown here is derived from an EMBL/GenBank/DDBJ whole genome shotgun (WGS) entry which is preliminary data.</text>
</comment>
<dbReference type="Pfam" id="PF13508">
    <property type="entry name" value="Acetyltransf_7"/>
    <property type="match status" value="1"/>
</dbReference>
<protein>
    <submittedName>
        <fullName evidence="4">GNAT family N-acetyltransferase</fullName>
    </submittedName>
</protein>
<evidence type="ECO:0000259" key="3">
    <source>
        <dbReference type="PROSITE" id="PS51186"/>
    </source>
</evidence>
<dbReference type="Gene3D" id="3.40.630.30">
    <property type="match status" value="1"/>
</dbReference>
<evidence type="ECO:0000256" key="2">
    <source>
        <dbReference type="ARBA" id="ARBA00023315"/>
    </source>
</evidence>
<dbReference type="CDD" id="cd04301">
    <property type="entry name" value="NAT_SF"/>
    <property type="match status" value="1"/>
</dbReference>
<dbReference type="Proteomes" id="UP000600139">
    <property type="component" value="Unassembled WGS sequence"/>
</dbReference>